<dbReference type="EMBL" id="MU069531">
    <property type="protein sequence ID" value="KAF5839816.1"/>
    <property type="molecule type" value="Genomic_DNA"/>
</dbReference>
<dbReference type="PANTHER" id="PTHR12736:SF7">
    <property type="entry name" value="LANC-LIKE PROTEIN 3"/>
    <property type="match status" value="1"/>
</dbReference>
<sequence length="256" mass="27280">MANKELLRCLFLHTQPPLYYEWPAEGGSPYLGAAHGLMGILYAMLHCPPLLQDPMAVMDIKAGIRYVLAHEQDVPGSPSGSGGHYPTQMGQLKRNSDRVLVHWCHGAPGAVFLLCKAHEVFGGGGDGAAYLPAACRAGEVVWSRGLLRKGPGLCHGVAGNGFALHRLWKSGAGAKWLHRSQQFGLALGDEEVQQTFHNPDNPYSLFQGSAAGLSFIADVLAATNAQHHHVASLGTDAGPVKASSVPMMLGFPLYEP</sequence>
<accession>A0ABQ7GYY3</accession>
<dbReference type="PRINTS" id="PR01950">
    <property type="entry name" value="LANCSUPER"/>
</dbReference>
<dbReference type="InterPro" id="IPR012341">
    <property type="entry name" value="6hp_glycosidase-like_sf"/>
</dbReference>
<evidence type="ECO:0000313" key="2">
    <source>
        <dbReference type="Proteomes" id="UP000815325"/>
    </source>
</evidence>
<comment type="caution">
    <text evidence="1">The sequence shown here is derived from an EMBL/GenBank/DDBJ whole genome shotgun (WGS) entry which is preliminary data.</text>
</comment>
<name>A0ABQ7GYY3_DUNSA</name>
<organism evidence="1 2">
    <name type="scientific">Dunaliella salina</name>
    <name type="common">Green alga</name>
    <name type="synonym">Protococcus salinus</name>
    <dbReference type="NCBI Taxonomy" id="3046"/>
    <lineage>
        <taxon>Eukaryota</taxon>
        <taxon>Viridiplantae</taxon>
        <taxon>Chlorophyta</taxon>
        <taxon>core chlorophytes</taxon>
        <taxon>Chlorophyceae</taxon>
        <taxon>CS clade</taxon>
        <taxon>Chlamydomonadales</taxon>
        <taxon>Dunaliellaceae</taxon>
        <taxon>Dunaliella</taxon>
    </lineage>
</organism>
<protein>
    <submittedName>
        <fullName evidence="1">Uncharacterized protein</fullName>
    </submittedName>
</protein>
<dbReference type="PANTHER" id="PTHR12736">
    <property type="entry name" value="LANC-LIKE PROTEIN"/>
    <property type="match status" value="1"/>
</dbReference>
<dbReference type="Pfam" id="PF05147">
    <property type="entry name" value="LANC_like"/>
    <property type="match status" value="1"/>
</dbReference>
<dbReference type="Gene3D" id="1.50.10.10">
    <property type="match status" value="1"/>
</dbReference>
<dbReference type="SUPFAM" id="SSF158745">
    <property type="entry name" value="LanC-like"/>
    <property type="match status" value="1"/>
</dbReference>
<evidence type="ECO:0000313" key="1">
    <source>
        <dbReference type="EMBL" id="KAF5839816.1"/>
    </source>
</evidence>
<dbReference type="CDD" id="cd04794">
    <property type="entry name" value="euk_LANCL"/>
    <property type="match status" value="1"/>
</dbReference>
<reference evidence="1" key="1">
    <citation type="submission" date="2017-08" db="EMBL/GenBank/DDBJ databases">
        <authorList>
            <person name="Polle J.E."/>
            <person name="Barry K."/>
            <person name="Cushman J."/>
            <person name="Schmutz J."/>
            <person name="Tran D."/>
            <person name="Hathwaick L.T."/>
            <person name="Yim W.C."/>
            <person name="Jenkins J."/>
            <person name="Mckie-Krisberg Z.M."/>
            <person name="Prochnik S."/>
            <person name="Lindquist E."/>
            <person name="Dockter R.B."/>
            <person name="Adam C."/>
            <person name="Molina H."/>
            <person name="Bunkerborg J."/>
            <person name="Jin E."/>
            <person name="Buchheim M."/>
            <person name="Magnuson J."/>
        </authorList>
    </citation>
    <scope>NUCLEOTIDE SEQUENCE</scope>
    <source>
        <strain evidence="1">CCAP 19/18</strain>
    </source>
</reference>
<dbReference type="SMART" id="SM01260">
    <property type="entry name" value="LANC_like"/>
    <property type="match status" value="1"/>
</dbReference>
<keyword evidence="2" id="KW-1185">Reference proteome</keyword>
<proteinExistence type="predicted"/>
<dbReference type="Proteomes" id="UP000815325">
    <property type="component" value="Unassembled WGS sequence"/>
</dbReference>
<gene>
    <name evidence="1" type="ORF">DUNSADRAFT_18478</name>
</gene>
<dbReference type="InterPro" id="IPR007822">
    <property type="entry name" value="LANC-like"/>
</dbReference>